<evidence type="ECO:0000313" key="2">
    <source>
        <dbReference type="Proteomes" id="UP001470230"/>
    </source>
</evidence>
<organism evidence="1 2">
    <name type="scientific">Tritrichomonas musculus</name>
    <dbReference type="NCBI Taxonomy" id="1915356"/>
    <lineage>
        <taxon>Eukaryota</taxon>
        <taxon>Metamonada</taxon>
        <taxon>Parabasalia</taxon>
        <taxon>Tritrichomonadida</taxon>
        <taxon>Tritrichomonadidae</taxon>
        <taxon>Tritrichomonas</taxon>
    </lineage>
</organism>
<keyword evidence="2" id="KW-1185">Reference proteome</keyword>
<gene>
    <name evidence="1" type="ORF">M9Y10_013135</name>
</gene>
<comment type="caution">
    <text evidence="1">The sequence shown here is derived from an EMBL/GenBank/DDBJ whole genome shotgun (WGS) entry which is preliminary data.</text>
</comment>
<proteinExistence type="predicted"/>
<reference evidence="1 2" key="1">
    <citation type="submission" date="2024-04" db="EMBL/GenBank/DDBJ databases">
        <title>Tritrichomonas musculus Genome.</title>
        <authorList>
            <person name="Alves-Ferreira E."/>
            <person name="Grigg M."/>
            <person name="Lorenzi H."/>
            <person name="Galac M."/>
        </authorList>
    </citation>
    <scope>NUCLEOTIDE SEQUENCE [LARGE SCALE GENOMIC DNA]</scope>
    <source>
        <strain evidence="1 2">EAF2021</strain>
    </source>
</reference>
<accession>A0ABR2I8R3</accession>
<sequence length="311" mass="35824">MSAKVKLNLGSENIELNLEYNIKNNDMNIELRDDEGEDIISDKLSQFNSIDIDDETPLQIILKGPKINRIIRFLKETDASEFFVTLQKVAKLTQLPGEKHSFILTMEPQQVNLKDYIPLVSFFNKTISSTVKTVKNIVIGKELEYPKQEEPAHTDGFRLGYIKESISKEELNLENYDSSKFDSLSSIDFKSSSSLNSDLELLNLSSSLQRVSHLNFSEGQIYAIWCKFLLPRGKSKSELLDDYKKIRVQWKTVTKGQWDHSFPLRSYVVDVEKSIKKSTILSNAPYNEVAFDVLLSSMLYYNINKFKINFF</sequence>
<evidence type="ECO:0000313" key="1">
    <source>
        <dbReference type="EMBL" id="KAK8858035.1"/>
    </source>
</evidence>
<dbReference type="EMBL" id="JAPFFF010000019">
    <property type="protein sequence ID" value="KAK8858035.1"/>
    <property type="molecule type" value="Genomic_DNA"/>
</dbReference>
<name>A0ABR2I8R3_9EUKA</name>
<dbReference type="Proteomes" id="UP001470230">
    <property type="component" value="Unassembled WGS sequence"/>
</dbReference>
<protein>
    <submittedName>
        <fullName evidence="1">Uncharacterized protein</fullName>
    </submittedName>
</protein>